<evidence type="ECO:0000313" key="3">
    <source>
        <dbReference type="EMBL" id="MCO6419052.1"/>
    </source>
</evidence>
<dbReference type="SUPFAM" id="SSF53850">
    <property type="entry name" value="Periplasmic binding protein-like II"/>
    <property type="match status" value="1"/>
</dbReference>
<organism evidence="3 4">
    <name type="scientific">Siccirubricoccus soli</name>
    <dbReference type="NCBI Taxonomy" id="2899147"/>
    <lineage>
        <taxon>Bacteria</taxon>
        <taxon>Pseudomonadati</taxon>
        <taxon>Pseudomonadota</taxon>
        <taxon>Alphaproteobacteria</taxon>
        <taxon>Acetobacterales</taxon>
        <taxon>Roseomonadaceae</taxon>
        <taxon>Siccirubricoccus</taxon>
    </lineage>
</organism>
<comment type="similarity">
    <text evidence="1">Belongs to the UPF0065 (bug) family.</text>
</comment>
<gene>
    <name evidence="3" type="ORF">JYK14_23250</name>
</gene>
<protein>
    <submittedName>
        <fullName evidence="3">Tripartite tricarboxylate transporter substrate binding protein</fullName>
    </submittedName>
</protein>
<dbReference type="RefSeq" id="WP_252955676.1">
    <property type="nucleotide sequence ID" value="NZ_JAFIRR010000168.1"/>
</dbReference>
<keyword evidence="4" id="KW-1185">Reference proteome</keyword>
<dbReference type="CDD" id="cd07012">
    <property type="entry name" value="PBP2_Bug_TTT"/>
    <property type="match status" value="1"/>
</dbReference>
<dbReference type="EMBL" id="JAFIRR010000168">
    <property type="protein sequence ID" value="MCO6419052.1"/>
    <property type="molecule type" value="Genomic_DNA"/>
</dbReference>
<feature type="chain" id="PRO_5046742957" evidence="2">
    <location>
        <begin position="21"/>
        <end position="313"/>
    </location>
</feature>
<evidence type="ECO:0000256" key="2">
    <source>
        <dbReference type="SAM" id="SignalP"/>
    </source>
</evidence>
<dbReference type="Pfam" id="PF03401">
    <property type="entry name" value="TctC"/>
    <property type="match status" value="1"/>
</dbReference>
<dbReference type="InterPro" id="IPR005064">
    <property type="entry name" value="BUG"/>
</dbReference>
<dbReference type="PIRSF" id="PIRSF017082">
    <property type="entry name" value="YflP"/>
    <property type="match status" value="1"/>
</dbReference>
<dbReference type="PANTHER" id="PTHR42928">
    <property type="entry name" value="TRICARBOXYLATE-BINDING PROTEIN"/>
    <property type="match status" value="1"/>
</dbReference>
<dbReference type="Gene3D" id="3.40.190.10">
    <property type="entry name" value="Periplasmic binding protein-like II"/>
    <property type="match status" value="1"/>
</dbReference>
<feature type="signal peptide" evidence="2">
    <location>
        <begin position="1"/>
        <end position="20"/>
    </location>
</feature>
<keyword evidence="2" id="KW-0732">Signal</keyword>
<reference evidence="3 4" key="1">
    <citation type="submission" date="2021-12" db="EMBL/GenBank/DDBJ databases">
        <title>Siccirubricoccus leaddurans sp. nov., a high concentration Zn2+ tolerance bacterium.</title>
        <authorList>
            <person name="Cao Y."/>
        </authorList>
    </citation>
    <scope>NUCLEOTIDE SEQUENCE [LARGE SCALE GENOMIC DNA]</scope>
    <source>
        <strain evidence="3 4">KC 17139</strain>
    </source>
</reference>
<proteinExistence type="inferred from homology"/>
<sequence>MRRPFLLLLALLAWAGPARAWPERPLQLLVGFAPGGNIDIAARMLAPFLERRLGAPVQVVNRPGAGGMLMLNEAAAARPDGHVLAFASFPALVTALHDSAPRYRLDSFFYAGMLTDEPYTLFVGAGTPYRSLAELVAAARAAPESIAIAGAGAGGAPQLALMQLERVAGVRFTWVPMQGAAQALSLVQGGHAAGAVSTVSLTVKQHAAGEVRILGLMDRERWDRVPDLPTMREQGFDAVAGAARGVLLPAGAPAPVQARLAEALAAIAADPEFHALAERDYVVLRHMGPAEMRAFVEAEDRRYAALWRASPWK</sequence>
<evidence type="ECO:0000313" key="4">
    <source>
        <dbReference type="Proteomes" id="UP001523392"/>
    </source>
</evidence>
<evidence type="ECO:0000256" key="1">
    <source>
        <dbReference type="ARBA" id="ARBA00006987"/>
    </source>
</evidence>
<comment type="caution">
    <text evidence="3">The sequence shown here is derived from an EMBL/GenBank/DDBJ whole genome shotgun (WGS) entry which is preliminary data.</text>
</comment>
<dbReference type="Gene3D" id="3.40.190.150">
    <property type="entry name" value="Bordetella uptake gene, domain 1"/>
    <property type="match status" value="1"/>
</dbReference>
<dbReference type="InterPro" id="IPR042100">
    <property type="entry name" value="Bug_dom1"/>
</dbReference>
<dbReference type="PANTHER" id="PTHR42928:SF5">
    <property type="entry name" value="BLR1237 PROTEIN"/>
    <property type="match status" value="1"/>
</dbReference>
<accession>A0ABT1DAS8</accession>
<dbReference type="Proteomes" id="UP001523392">
    <property type="component" value="Unassembled WGS sequence"/>
</dbReference>
<name>A0ABT1DAS8_9PROT</name>